<dbReference type="Proteomes" id="UP000274139">
    <property type="component" value="Unassembled WGS sequence"/>
</dbReference>
<protein>
    <submittedName>
        <fullName evidence="1">ABC transporter substrate-binding protein</fullName>
    </submittedName>
</protein>
<dbReference type="OrthoDB" id="8885114at2"/>
<organism evidence="1 2">
    <name type="scientific">Aquitalea palustris</name>
    <dbReference type="NCBI Taxonomy" id="2480983"/>
    <lineage>
        <taxon>Bacteria</taxon>
        <taxon>Pseudomonadati</taxon>
        <taxon>Pseudomonadota</taxon>
        <taxon>Betaproteobacteria</taxon>
        <taxon>Neisseriales</taxon>
        <taxon>Chromobacteriaceae</taxon>
        <taxon>Aquitalea</taxon>
    </lineage>
</organism>
<proteinExistence type="predicted"/>
<dbReference type="RefSeq" id="WP_103524928.1">
    <property type="nucleotide sequence ID" value="NZ_JAIZDC010000004.1"/>
</dbReference>
<dbReference type="SUPFAM" id="SSF53850">
    <property type="entry name" value="Periplasmic binding protein-like II"/>
    <property type="match status" value="1"/>
</dbReference>
<name>A0A454JHR9_9NEIS</name>
<dbReference type="PANTHER" id="PTHR35936:SF6">
    <property type="entry name" value="AMINO ACID ABC TRANSPORTER SUBSTRATE-BINDING PAAT FAMILY PROTEIN"/>
    <property type="match status" value="1"/>
</dbReference>
<sequence length="242" mass="26838">MVKPQTWLAGVAGLLLALSAAAGELVVLVDDSTEMPQANIVNGQLQDGLHRDIGLELAAHLQLDVRFRILPRKRLIAALEQGQGDVVCLALPQWMPGPTLRWSRPFLDNQDLLLSSRQAAPRSKLADVAGQPVGTVLGFAYPEMLQQLGSGFVRDDAHGMYDNLRKLAAGRVQHVVTNRLYLDYQLAHGLRLPPLQPALVISQYRNRCALSPRSLITRSELDRALAAMQQDGVFQRMLRHYR</sequence>
<evidence type="ECO:0000313" key="2">
    <source>
        <dbReference type="Proteomes" id="UP000274139"/>
    </source>
</evidence>
<dbReference type="EMBL" id="RFAR01000046">
    <property type="protein sequence ID" value="RMC96860.1"/>
    <property type="molecule type" value="Genomic_DNA"/>
</dbReference>
<keyword evidence="2" id="KW-1185">Reference proteome</keyword>
<dbReference type="AlphaFoldDB" id="A0A454JHR9"/>
<evidence type="ECO:0000313" key="1">
    <source>
        <dbReference type="EMBL" id="RMC96860.1"/>
    </source>
</evidence>
<dbReference type="PANTHER" id="PTHR35936">
    <property type="entry name" value="MEMBRANE-BOUND LYTIC MUREIN TRANSGLYCOSYLASE F"/>
    <property type="match status" value="1"/>
</dbReference>
<comment type="caution">
    <text evidence="1">The sequence shown here is derived from an EMBL/GenBank/DDBJ whole genome shotgun (WGS) entry which is preliminary data.</text>
</comment>
<accession>A0A454JHR9</accession>
<gene>
    <name evidence="1" type="ORF">EAY64_11615</name>
</gene>
<reference evidence="1 2" key="1">
    <citation type="submission" date="2018-10" db="EMBL/GenBank/DDBJ databases">
        <title>Draft genome sequence of Aquitalea MWU14-2217 isolated from a wild cranberry bog in Provincetown, Massachusetts.</title>
        <authorList>
            <person name="Ebadzadsahrai G."/>
            <person name="Soby S."/>
        </authorList>
    </citation>
    <scope>NUCLEOTIDE SEQUENCE [LARGE SCALE GENOMIC DNA]</scope>
    <source>
        <strain evidence="1 2">MWU14-2217</strain>
    </source>
</reference>
<dbReference type="Gene3D" id="3.40.190.10">
    <property type="entry name" value="Periplasmic binding protein-like II"/>
    <property type="match status" value="2"/>
</dbReference>